<organism evidence="1 2">
    <name type="scientific">Shewanella maritima</name>
    <dbReference type="NCBI Taxonomy" id="2520507"/>
    <lineage>
        <taxon>Bacteria</taxon>
        <taxon>Pseudomonadati</taxon>
        <taxon>Pseudomonadota</taxon>
        <taxon>Gammaproteobacteria</taxon>
        <taxon>Alteromonadales</taxon>
        <taxon>Shewanellaceae</taxon>
        <taxon>Shewanella</taxon>
    </lineage>
</organism>
<sequence length="175" mass="19808">MNLSHRITAWILPVIVVVCTAVPVVVANADTLLHPAPTQTPKLLLQEDQVLNVYYFHGNARCYSCKRIEELTNKSINSGYSSQLKQQKVILNIVNLEQEGNDHYIDDFQLITRSVVVAIEQQGGVVAYSRLDRVWDLISQPEQFTQYIYQEIDQLSVTTNSAKIQAHNLEKSTHG</sequence>
<reference evidence="1 2" key="1">
    <citation type="submission" date="2019-02" db="EMBL/GenBank/DDBJ databases">
        <title>Shewanella sp. D4-2 isolated from Dokdo Island.</title>
        <authorList>
            <person name="Baek K."/>
        </authorList>
    </citation>
    <scope>NUCLEOTIDE SEQUENCE [LARGE SCALE GENOMIC DNA]</scope>
    <source>
        <strain evidence="1 2">D4-2</strain>
    </source>
</reference>
<dbReference type="OrthoDB" id="5524063at2"/>
<dbReference type="NCBIfam" id="NF040494">
    <property type="entry name" value="nitrored_ArsF"/>
    <property type="match status" value="1"/>
</dbReference>
<name>A0A411PIE5_9GAMM</name>
<dbReference type="Proteomes" id="UP000291106">
    <property type="component" value="Chromosome"/>
</dbReference>
<evidence type="ECO:0000313" key="2">
    <source>
        <dbReference type="Proteomes" id="UP000291106"/>
    </source>
</evidence>
<dbReference type="EMBL" id="CP036200">
    <property type="protein sequence ID" value="QBF83268.1"/>
    <property type="molecule type" value="Genomic_DNA"/>
</dbReference>
<keyword evidence="2" id="KW-1185">Reference proteome</keyword>
<dbReference type="RefSeq" id="WP_130600210.1">
    <property type="nucleotide sequence ID" value="NZ_CP036200.1"/>
</dbReference>
<evidence type="ECO:0000313" key="1">
    <source>
        <dbReference type="EMBL" id="QBF83268.1"/>
    </source>
</evidence>
<dbReference type="InterPro" id="IPR047698">
    <property type="entry name" value="ArsF-like"/>
</dbReference>
<dbReference type="AlphaFoldDB" id="A0A411PIE5"/>
<accession>A0A411PIE5</accession>
<protein>
    <submittedName>
        <fullName evidence="1">Uncharacterized protein</fullName>
    </submittedName>
</protein>
<dbReference type="KEGG" id="smai:EXU30_11585"/>
<gene>
    <name evidence="1" type="ORF">EXU30_11585</name>
</gene>
<proteinExistence type="predicted"/>